<organism evidence="2 3">
    <name type="scientific">Oryza sativa subsp. japonica</name>
    <name type="common">Rice</name>
    <dbReference type="NCBI Taxonomy" id="39947"/>
    <lineage>
        <taxon>Eukaryota</taxon>
        <taxon>Viridiplantae</taxon>
        <taxon>Streptophyta</taxon>
        <taxon>Embryophyta</taxon>
        <taxon>Tracheophyta</taxon>
        <taxon>Spermatophyta</taxon>
        <taxon>Magnoliopsida</taxon>
        <taxon>Liliopsida</taxon>
        <taxon>Poales</taxon>
        <taxon>Poaceae</taxon>
        <taxon>BOP clade</taxon>
        <taxon>Oryzoideae</taxon>
        <taxon>Oryzeae</taxon>
        <taxon>Oryzinae</taxon>
        <taxon>Oryza</taxon>
        <taxon>Oryza sativa</taxon>
    </lineage>
</organism>
<gene>
    <name evidence="2" type="primary">OJ9003_D08.13</name>
</gene>
<feature type="compositionally biased region" description="Basic and acidic residues" evidence="1">
    <location>
        <begin position="21"/>
        <end position="37"/>
    </location>
</feature>
<dbReference type="Proteomes" id="UP000000763">
    <property type="component" value="Chromosome 2"/>
</dbReference>
<feature type="region of interest" description="Disordered" evidence="1">
    <location>
        <begin position="1"/>
        <end position="37"/>
    </location>
</feature>
<evidence type="ECO:0000313" key="2">
    <source>
        <dbReference type="EMBL" id="BAD16240.1"/>
    </source>
</evidence>
<name>Q6YYI8_ORYSJ</name>
<protein>
    <submittedName>
        <fullName evidence="2">Uncharacterized protein</fullName>
    </submittedName>
</protein>
<reference evidence="3" key="1">
    <citation type="journal article" date="2005" name="Nature">
        <title>The map-based sequence of the rice genome.</title>
        <authorList>
            <consortium name="International rice genome sequencing project (IRGSP)"/>
            <person name="Matsumoto T."/>
            <person name="Wu J."/>
            <person name="Kanamori H."/>
            <person name="Katayose Y."/>
            <person name="Fujisawa M."/>
            <person name="Namiki N."/>
            <person name="Mizuno H."/>
            <person name="Yamamoto K."/>
            <person name="Antonio B.A."/>
            <person name="Baba T."/>
            <person name="Sakata K."/>
            <person name="Nagamura Y."/>
            <person name="Aoki H."/>
            <person name="Arikawa K."/>
            <person name="Arita K."/>
            <person name="Bito T."/>
            <person name="Chiden Y."/>
            <person name="Fujitsuka N."/>
            <person name="Fukunaka R."/>
            <person name="Hamada M."/>
            <person name="Harada C."/>
            <person name="Hayashi A."/>
            <person name="Hijishita S."/>
            <person name="Honda M."/>
            <person name="Hosokawa S."/>
            <person name="Ichikawa Y."/>
            <person name="Idonuma A."/>
            <person name="Iijima M."/>
            <person name="Ikeda M."/>
            <person name="Ikeno M."/>
            <person name="Ito K."/>
            <person name="Ito S."/>
            <person name="Ito T."/>
            <person name="Ito Y."/>
            <person name="Ito Y."/>
            <person name="Iwabuchi A."/>
            <person name="Kamiya K."/>
            <person name="Karasawa W."/>
            <person name="Kurita K."/>
            <person name="Katagiri S."/>
            <person name="Kikuta A."/>
            <person name="Kobayashi H."/>
            <person name="Kobayashi N."/>
            <person name="Machita K."/>
            <person name="Maehara T."/>
            <person name="Masukawa M."/>
            <person name="Mizubayashi T."/>
            <person name="Mukai Y."/>
            <person name="Nagasaki H."/>
            <person name="Nagata Y."/>
            <person name="Naito S."/>
            <person name="Nakashima M."/>
            <person name="Nakama Y."/>
            <person name="Nakamichi Y."/>
            <person name="Nakamura M."/>
            <person name="Meguro A."/>
            <person name="Negishi M."/>
            <person name="Ohta I."/>
            <person name="Ohta T."/>
            <person name="Okamoto M."/>
            <person name="Ono N."/>
            <person name="Saji S."/>
            <person name="Sakaguchi M."/>
            <person name="Sakai K."/>
            <person name="Shibata M."/>
            <person name="Shimokawa T."/>
            <person name="Song J."/>
            <person name="Takazaki Y."/>
            <person name="Terasawa K."/>
            <person name="Tsugane M."/>
            <person name="Tsuji K."/>
            <person name="Ueda S."/>
            <person name="Waki K."/>
            <person name="Yamagata H."/>
            <person name="Yamamoto M."/>
            <person name="Yamamoto S."/>
            <person name="Yamane H."/>
            <person name="Yoshiki S."/>
            <person name="Yoshihara R."/>
            <person name="Yukawa K."/>
            <person name="Zhong H."/>
            <person name="Yano M."/>
            <person name="Yuan Q."/>
            <person name="Ouyang S."/>
            <person name="Liu J."/>
            <person name="Jones K.M."/>
            <person name="Gansberger K."/>
            <person name="Moffat K."/>
            <person name="Hill J."/>
            <person name="Bera J."/>
            <person name="Fadrosh D."/>
            <person name="Jin S."/>
            <person name="Johri S."/>
            <person name="Kim M."/>
            <person name="Overton L."/>
            <person name="Reardon M."/>
            <person name="Tsitrin T."/>
            <person name="Vuong H."/>
            <person name="Weaver B."/>
            <person name="Ciecko A."/>
            <person name="Tallon L."/>
            <person name="Jackson J."/>
            <person name="Pai G."/>
            <person name="Aken S.V."/>
            <person name="Utterback T."/>
            <person name="Reidmuller S."/>
            <person name="Feldblyum T."/>
            <person name="Hsiao J."/>
            <person name="Zismann V."/>
            <person name="Iobst S."/>
            <person name="de Vazeille A.R."/>
            <person name="Buell C.R."/>
            <person name="Ying K."/>
            <person name="Li Y."/>
            <person name="Lu T."/>
            <person name="Huang Y."/>
            <person name="Zhao Q."/>
            <person name="Feng Q."/>
            <person name="Zhang L."/>
            <person name="Zhu J."/>
            <person name="Weng Q."/>
            <person name="Mu J."/>
            <person name="Lu Y."/>
            <person name="Fan D."/>
            <person name="Liu Y."/>
            <person name="Guan J."/>
            <person name="Zhang Y."/>
            <person name="Yu S."/>
            <person name="Liu X."/>
            <person name="Zhang Y."/>
            <person name="Hong G."/>
            <person name="Han B."/>
            <person name="Choisne N."/>
            <person name="Demange N."/>
            <person name="Orjeda G."/>
            <person name="Samain S."/>
            <person name="Cattolico L."/>
            <person name="Pelletier E."/>
            <person name="Couloux A."/>
            <person name="Segurens B."/>
            <person name="Wincker P."/>
            <person name="D'Hont A."/>
            <person name="Scarpelli C."/>
            <person name="Weissenbach J."/>
            <person name="Salanoubat M."/>
            <person name="Quetier F."/>
            <person name="Yu Y."/>
            <person name="Kim H.R."/>
            <person name="Rambo T."/>
            <person name="Currie J."/>
            <person name="Collura K."/>
            <person name="Luo M."/>
            <person name="Yang T."/>
            <person name="Ammiraju J.S.S."/>
            <person name="Engler F."/>
            <person name="Soderlund C."/>
            <person name="Wing R.A."/>
            <person name="Palmer L.E."/>
            <person name="de la Bastide M."/>
            <person name="Spiegel L."/>
            <person name="Nascimento L."/>
            <person name="Zutavern T."/>
            <person name="O'Shaughnessy A."/>
            <person name="Dike S."/>
            <person name="Dedhia N."/>
            <person name="Preston R."/>
            <person name="Balija V."/>
            <person name="McCombie W.R."/>
            <person name="Chow T."/>
            <person name="Chen H."/>
            <person name="Chung M."/>
            <person name="Chen C."/>
            <person name="Shaw J."/>
            <person name="Wu H."/>
            <person name="Hsiao K."/>
            <person name="Chao Y."/>
            <person name="Chu M."/>
            <person name="Cheng C."/>
            <person name="Hour A."/>
            <person name="Lee P."/>
            <person name="Lin S."/>
            <person name="Lin Y."/>
            <person name="Liou J."/>
            <person name="Liu S."/>
            <person name="Hsing Y."/>
            <person name="Raghuvanshi S."/>
            <person name="Mohanty A."/>
            <person name="Bharti A.K."/>
            <person name="Gaur A."/>
            <person name="Gupta V."/>
            <person name="Kumar D."/>
            <person name="Ravi V."/>
            <person name="Vij S."/>
            <person name="Kapur A."/>
            <person name="Khurana P."/>
            <person name="Khurana P."/>
            <person name="Khurana J.P."/>
            <person name="Tyagi A.K."/>
            <person name="Gaikwad K."/>
            <person name="Singh A."/>
            <person name="Dalal V."/>
            <person name="Srivastava S."/>
            <person name="Dixit A."/>
            <person name="Pal A.K."/>
            <person name="Ghazi I.A."/>
            <person name="Yadav M."/>
            <person name="Pandit A."/>
            <person name="Bhargava A."/>
            <person name="Sureshbabu K."/>
            <person name="Batra K."/>
            <person name="Sharma T.R."/>
            <person name="Mohapatra T."/>
            <person name="Singh N.K."/>
            <person name="Messing J."/>
            <person name="Nelson A.B."/>
            <person name="Fuks G."/>
            <person name="Kavchok S."/>
            <person name="Keizer G."/>
            <person name="Linton E."/>
            <person name="Llaca V."/>
            <person name="Song R."/>
            <person name="Tanyolac B."/>
            <person name="Young S."/>
            <person name="Ho-Il K."/>
            <person name="Hahn J.H."/>
            <person name="Sangsakoo G."/>
            <person name="Vanavichit A."/>
            <person name="de Mattos Luiz.A.T."/>
            <person name="Zimmer P.D."/>
            <person name="Malone G."/>
            <person name="Dellagostin O."/>
            <person name="de Oliveira A.C."/>
            <person name="Bevan M."/>
            <person name="Bancroft I."/>
            <person name="Minx P."/>
            <person name="Cordum H."/>
            <person name="Wilson R."/>
            <person name="Cheng Z."/>
            <person name="Jin W."/>
            <person name="Jiang J."/>
            <person name="Leong S.A."/>
            <person name="Iwama H."/>
            <person name="Gojobori T."/>
            <person name="Itoh T."/>
            <person name="Niimura Y."/>
            <person name="Fujii Y."/>
            <person name="Habara T."/>
            <person name="Sakai H."/>
            <person name="Sato Y."/>
            <person name="Wilson G."/>
            <person name="Kumar K."/>
            <person name="McCouch S."/>
            <person name="Juretic N."/>
            <person name="Hoen D."/>
            <person name="Wright S."/>
            <person name="Bruskiewich R."/>
            <person name="Bureau T."/>
            <person name="Miyao A."/>
            <person name="Hirochika H."/>
            <person name="Nishikawa T."/>
            <person name="Kadowaki K."/>
            <person name="Sugiura M."/>
            <person name="Burr B."/>
            <person name="Sasaki T."/>
        </authorList>
    </citation>
    <scope>NUCLEOTIDE SEQUENCE [LARGE SCALE GENOMIC DNA]</scope>
    <source>
        <strain evidence="3">cv. Nipponbare</strain>
    </source>
</reference>
<reference evidence="3" key="2">
    <citation type="journal article" date="2008" name="Nucleic Acids Res.">
        <title>The rice annotation project database (RAP-DB): 2008 update.</title>
        <authorList>
            <consortium name="The rice annotation project (RAP)"/>
        </authorList>
    </citation>
    <scope>GENOME REANNOTATION</scope>
    <source>
        <strain evidence="3">cv. Nipponbare</strain>
    </source>
</reference>
<evidence type="ECO:0000256" key="1">
    <source>
        <dbReference type="SAM" id="MobiDB-lite"/>
    </source>
</evidence>
<proteinExistence type="predicted"/>
<dbReference type="AlphaFoldDB" id="Q6YYI8"/>
<sequence>MDDGNATDVQIGAATAVRPDASVRSDQRLNSEKTKEKKCQKQLKNLIHRRPLLPGKINLVAF</sequence>
<accession>Q6YYI8</accession>
<dbReference type="EMBL" id="AP005607">
    <property type="protein sequence ID" value="BAD16240.1"/>
    <property type="molecule type" value="Genomic_DNA"/>
</dbReference>
<evidence type="ECO:0000313" key="3">
    <source>
        <dbReference type="Proteomes" id="UP000000763"/>
    </source>
</evidence>